<organism evidence="4 5">
    <name type="scientific">Megasphaera stantonii</name>
    <dbReference type="NCBI Taxonomy" id="2144175"/>
    <lineage>
        <taxon>Bacteria</taxon>
        <taxon>Bacillati</taxon>
        <taxon>Bacillota</taxon>
        <taxon>Negativicutes</taxon>
        <taxon>Veillonellales</taxon>
        <taxon>Veillonellaceae</taxon>
        <taxon>Megasphaera</taxon>
    </lineage>
</organism>
<dbReference type="RefSeq" id="WP_087477143.1">
    <property type="nucleotide sequence ID" value="NZ_CALYAU010000003.1"/>
</dbReference>
<keyword evidence="5" id="KW-1185">Reference proteome</keyword>
<evidence type="ECO:0000313" key="5">
    <source>
        <dbReference type="Proteomes" id="UP000254337"/>
    </source>
</evidence>
<keyword evidence="2" id="KW-0288">FMN</keyword>
<dbReference type="EMBL" id="CP029462">
    <property type="protein sequence ID" value="AXL20468.1"/>
    <property type="molecule type" value="Genomic_DNA"/>
</dbReference>
<feature type="domain" description="NADPH-dependent FMN reductase-like" evidence="3">
    <location>
        <begin position="1"/>
        <end position="158"/>
    </location>
</feature>
<dbReference type="GO" id="GO:0016491">
    <property type="term" value="F:oxidoreductase activity"/>
    <property type="evidence" value="ECO:0007669"/>
    <property type="project" value="InterPro"/>
</dbReference>
<reference evidence="4 5" key="1">
    <citation type="submission" date="2018-05" db="EMBL/GenBank/DDBJ databases">
        <title>Complete genome sequence of Megasphaera sp. AJH120T, isolated from the ceca of a chicken.</title>
        <authorList>
            <person name="Maki J."/>
            <person name="Looft T."/>
        </authorList>
    </citation>
    <scope>NUCLEOTIDE SEQUENCE [LARGE SCALE GENOMIC DNA]</scope>
    <source>
        <strain evidence="4 5">AJH120</strain>
    </source>
</reference>
<dbReference type="PANTHER" id="PTHR43278">
    <property type="entry name" value="NAD(P)H-DEPENDENT FMN-CONTAINING OXIDOREDUCTASE YWQN-RELATED"/>
    <property type="match status" value="1"/>
</dbReference>
<sequence length="211" mass="23692">MKVILVNGSPHEKGCTYTALDEVAKTLREEGVEAVHFWIGNQAVRGCIGCCRCDDLHRCVFDDDKVNEFLKLAGDCDGFVFGSPVHWAAAGGAITSFMDRAFYAGQRREDMPFYLKPAAAVVSARRAGTTATYDQLNKYFGLMQMPIISSQYWNMVHGHCPDDVRQDAEGLQTMRTLARNMAFFLKCKETALQNGVSLPKREEQIYTNFIR</sequence>
<dbReference type="SUPFAM" id="SSF52218">
    <property type="entry name" value="Flavoproteins"/>
    <property type="match status" value="1"/>
</dbReference>
<gene>
    <name evidence="4" type="ORF">DKB62_02160</name>
</gene>
<protein>
    <submittedName>
        <fullName evidence="4">Flavodoxin family protein</fullName>
    </submittedName>
</protein>
<dbReference type="InterPro" id="IPR051796">
    <property type="entry name" value="ISF_SsuE-like"/>
</dbReference>
<name>A0A346AX75_9FIRM</name>
<dbReference type="Proteomes" id="UP000254337">
    <property type="component" value="Chromosome"/>
</dbReference>
<dbReference type="AlphaFoldDB" id="A0A346AX75"/>
<evidence type="ECO:0000256" key="2">
    <source>
        <dbReference type="ARBA" id="ARBA00022643"/>
    </source>
</evidence>
<dbReference type="InterPro" id="IPR005025">
    <property type="entry name" value="FMN_Rdtase-like_dom"/>
</dbReference>
<evidence type="ECO:0000256" key="1">
    <source>
        <dbReference type="ARBA" id="ARBA00022630"/>
    </source>
</evidence>
<dbReference type="Gene3D" id="3.40.50.360">
    <property type="match status" value="1"/>
</dbReference>
<dbReference type="Pfam" id="PF03358">
    <property type="entry name" value="FMN_red"/>
    <property type="match status" value="1"/>
</dbReference>
<dbReference type="PANTHER" id="PTHR43278:SF4">
    <property type="entry name" value="NAD(P)H-DEPENDENT FMN-CONTAINING OXIDOREDUCTASE YWQN-RELATED"/>
    <property type="match status" value="1"/>
</dbReference>
<keyword evidence="1" id="KW-0285">Flavoprotein</keyword>
<dbReference type="OrthoDB" id="9790975at2"/>
<accession>A0A346AX75</accession>
<proteinExistence type="predicted"/>
<dbReference type="KEGG" id="meg:DKB62_02160"/>
<evidence type="ECO:0000259" key="3">
    <source>
        <dbReference type="Pfam" id="PF03358"/>
    </source>
</evidence>
<dbReference type="InterPro" id="IPR029039">
    <property type="entry name" value="Flavoprotein-like_sf"/>
</dbReference>
<evidence type="ECO:0000313" key="4">
    <source>
        <dbReference type="EMBL" id="AXL20468.1"/>
    </source>
</evidence>